<dbReference type="Proteomes" id="UP000224854">
    <property type="component" value="Unassembled WGS sequence"/>
</dbReference>
<reference evidence="2 3" key="1">
    <citation type="submission" date="2017-06" db="EMBL/GenBank/DDBJ databases">
        <title>Ant-infecting Ophiocordyceps genomes reveal a high diversity of potential behavioral manipulation genes and a possible major role for enterotoxins.</title>
        <authorList>
            <person name="De Bekker C."/>
            <person name="Evans H.C."/>
            <person name="Brachmann A."/>
            <person name="Hughes D.P."/>
        </authorList>
    </citation>
    <scope>NUCLEOTIDE SEQUENCE [LARGE SCALE GENOMIC DNA]</scope>
    <source>
        <strain evidence="2 3">1348a</strain>
    </source>
</reference>
<sequence length="196" mass="20472">MPTTPMRCSHARVQPRRPMLAGTTRPTHHHDAVDAAKSPSCAARLGATAQLWAQGMMPTMSATSAPTHTSSAVERGVDGCASATWARTSSVTSTASATVAPKTAPTATRVCLLLLVLLVGSAQLSSSPLLSLFITHRAAPAYTVMKQPARATSTTPSESVMAAQDDHRCDPCPWHVDICVPLGVSDGLCRFVSPSV</sequence>
<feature type="region of interest" description="Disordered" evidence="1">
    <location>
        <begin position="1"/>
        <end position="37"/>
    </location>
</feature>
<evidence type="ECO:0000313" key="3">
    <source>
        <dbReference type="Proteomes" id="UP000224854"/>
    </source>
</evidence>
<organism evidence="2 3">
    <name type="scientific">Ophiocordyceps australis</name>
    <dbReference type="NCBI Taxonomy" id="1399860"/>
    <lineage>
        <taxon>Eukaryota</taxon>
        <taxon>Fungi</taxon>
        <taxon>Dikarya</taxon>
        <taxon>Ascomycota</taxon>
        <taxon>Pezizomycotina</taxon>
        <taxon>Sordariomycetes</taxon>
        <taxon>Hypocreomycetidae</taxon>
        <taxon>Hypocreales</taxon>
        <taxon>Ophiocordycipitaceae</taxon>
        <taxon>Ophiocordyceps</taxon>
    </lineage>
</organism>
<evidence type="ECO:0000256" key="1">
    <source>
        <dbReference type="SAM" id="MobiDB-lite"/>
    </source>
</evidence>
<dbReference type="AlphaFoldDB" id="A0A2C5XZR4"/>
<gene>
    <name evidence="2" type="ORF">CDD82_1263</name>
</gene>
<keyword evidence="3" id="KW-1185">Reference proteome</keyword>
<proteinExistence type="predicted"/>
<evidence type="ECO:0000313" key="2">
    <source>
        <dbReference type="EMBL" id="PHH81159.1"/>
    </source>
</evidence>
<dbReference type="EMBL" id="NJEU01000137">
    <property type="protein sequence ID" value="PHH81159.1"/>
    <property type="molecule type" value="Genomic_DNA"/>
</dbReference>
<accession>A0A2C5XZR4</accession>
<comment type="caution">
    <text evidence="2">The sequence shown here is derived from an EMBL/GenBank/DDBJ whole genome shotgun (WGS) entry which is preliminary data.</text>
</comment>
<name>A0A2C5XZR4_9HYPO</name>
<protein>
    <submittedName>
        <fullName evidence="2">Uncharacterized protein</fullName>
    </submittedName>
</protein>